<evidence type="ECO:0000256" key="1">
    <source>
        <dbReference type="SAM" id="Phobius"/>
    </source>
</evidence>
<dbReference type="EMBL" id="JBHRSF010000005">
    <property type="protein sequence ID" value="MFC2994088.1"/>
    <property type="molecule type" value="Genomic_DNA"/>
</dbReference>
<dbReference type="Proteomes" id="UP001595455">
    <property type="component" value="Unassembled WGS sequence"/>
</dbReference>
<evidence type="ECO:0000313" key="5">
    <source>
        <dbReference type="Proteomes" id="UP001595455"/>
    </source>
</evidence>
<dbReference type="SUPFAM" id="SSF54523">
    <property type="entry name" value="Pili subunits"/>
    <property type="match status" value="1"/>
</dbReference>
<reference evidence="5" key="3">
    <citation type="journal article" date="2019" name="Int. J. Syst. Evol. Microbiol.">
        <title>The Global Catalogue of Microorganisms (GCM) 10K type strain sequencing project: providing services to taxonomists for standard genome sequencing and annotation.</title>
        <authorList>
            <consortium name="The Broad Institute Genomics Platform"/>
            <consortium name="The Broad Institute Genome Sequencing Center for Infectious Disease"/>
            <person name="Wu L."/>
            <person name="Ma J."/>
        </authorList>
    </citation>
    <scope>NUCLEOTIDE SEQUENCE [LARGE SCALE GENOMIC DNA]</scope>
    <source>
        <strain evidence="5">KCTC 62575</strain>
    </source>
</reference>
<dbReference type="PROSITE" id="PS00409">
    <property type="entry name" value="PROKAR_NTER_METHYL"/>
    <property type="match status" value="1"/>
</dbReference>
<keyword evidence="1" id="KW-0472">Membrane</keyword>
<evidence type="ECO:0000313" key="3">
    <source>
        <dbReference type="EMBL" id="RFC85198.1"/>
    </source>
</evidence>
<dbReference type="Proteomes" id="UP000240957">
    <property type="component" value="Unassembled WGS sequence"/>
</dbReference>
<feature type="transmembrane region" description="Helical" evidence="1">
    <location>
        <begin position="12"/>
        <end position="33"/>
    </location>
</feature>
<reference evidence="3 4" key="2">
    <citation type="submission" date="2018-08" db="EMBL/GenBank/DDBJ databases">
        <title>The draft genome of Acinetobacter sichuanensis strain WCHAc060041.</title>
        <authorList>
            <person name="Qin J."/>
            <person name="Feng Y."/>
            <person name="Zong Z."/>
        </authorList>
    </citation>
    <scope>NUCLEOTIDE SEQUENCE [LARGE SCALE GENOMIC DNA]</scope>
    <source>
        <strain evidence="3 4">WCHAc060041</strain>
    </source>
</reference>
<comment type="caution">
    <text evidence="3">The sequence shown here is derived from an EMBL/GenBank/DDBJ whole genome shotgun (WGS) entry which is preliminary data.</text>
</comment>
<protein>
    <submittedName>
        <fullName evidence="3">Prepilin-type N-terminal cleavage/methylation domain-containing protein</fullName>
    </submittedName>
    <submittedName>
        <fullName evidence="2">Tfp pilus assembly protein FimT/FimU</fullName>
    </submittedName>
</protein>
<evidence type="ECO:0000313" key="4">
    <source>
        <dbReference type="Proteomes" id="UP000240957"/>
    </source>
</evidence>
<reference evidence="2" key="4">
    <citation type="submission" date="2024-09" db="EMBL/GenBank/DDBJ databases">
        <authorList>
            <person name="Sun Q."/>
            <person name="Mori K."/>
        </authorList>
    </citation>
    <scope>NUCLEOTIDE SEQUENCE</scope>
    <source>
        <strain evidence="2">KCTC 62575</strain>
    </source>
</reference>
<dbReference type="OrthoDB" id="6694902at2"/>
<evidence type="ECO:0000313" key="2">
    <source>
        <dbReference type="EMBL" id="MFC2994088.1"/>
    </source>
</evidence>
<reference evidence="2" key="1">
    <citation type="journal article" date="2014" name="Int. J. Syst. Evol. Microbiol.">
        <title>Complete genome of a new Firmicutes species belonging to the dominant human colonic microbiota ('Ruminococcus bicirculans') reveals two chromosomes and a selective capacity to utilize plant glucans.</title>
        <authorList>
            <consortium name="NISC Comparative Sequencing Program"/>
            <person name="Wegmann U."/>
            <person name="Louis P."/>
            <person name="Goesmann A."/>
            <person name="Henrissat B."/>
            <person name="Duncan S.H."/>
            <person name="Flint H.J."/>
        </authorList>
    </citation>
    <scope>NUCLEOTIDE SEQUENCE</scope>
    <source>
        <strain evidence="2">KCTC 62575</strain>
    </source>
</reference>
<dbReference type="Pfam" id="PF07963">
    <property type="entry name" value="N_methyl"/>
    <property type="match status" value="1"/>
</dbReference>
<dbReference type="NCBIfam" id="TIGR02532">
    <property type="entry name" value="IV_pilin_GFxxxE"/>
    <property type="match status" value="1"/>
</dbReference>
<sequence>MVKVQQFQTGISLIELMITIALLAILATTGSAFTAQWAKQAELDKATMSFKSAIALAKSTALRNEYATQHDLPISQLCFDANTSELTVRKASSTGSASCNSPVIFSAFLKSSIEIQHSLTSSPFKCFALNNYGQVISEITGNCKTHVAVTISNGTLNENLSFN</sequence>
<dbReference type="RefSeq" id="WP_107006794.1">
    <property type="nucleotide sequence ID" value="NZ_JAVIDQ010000003.1"/>
</dbReference>
<dbReference type="InterPro" id="IPR045584">
    <property type="entry name" value="Pilin-like"/>
</dbReference>
<keyword evidence="1" id="KW-1133">Transmembrane helix</keyword>
<dbReference type="EMBL" id="PYIX02000002">
    <property type="protein sequence ID" value="RFC85198.1"/>
    <property type="molecule type" value="Genomic_DNA"/>
</dbReference>
<organism evidence="3 4">
    <name type="scientific">Acinetobacter sichuanensis</name>
    <dbReference type="NCBI Taxonomy" id="2136183"/>
    <lineage>
        <taxon>Bacteria</taxon>
        <taxon>Pseudomonadati</taxon>
        <taxon>Pseudomonadota</taxon>
        <taxon>Gammaproteobacteria</taxon>
        <taxon>Moraxellales</taxon>
        <taxon>Moraxellaceae</taxon>
        <taxon>Acinetobacter</taxon>
    </lineage>
</organism>
<dbReference type="InterPro" id="IPR012902">
    <property type="entry name" value="N_methyl_site"/>
</dbReference>
<dbReference type="Gene3D" id="3.30.700.10">
    <property type="entry name" value="Glycoprotein, Type 4 Pilin"/>
    <property type="match status" value="1"/>
</dbReference>
<dbReference type="AlphaFoldDB" id="A0A371YUS1"/>
<proteinExistence type="predicted"/>
<keyword evidence="5" id="KW-1185">Reference proteome</keyword>
<accession>A0A371YUS1</accession>
<gene>
    <name evidence="2" type="ORF">ACFODO_02145</name>
    <name evidence="3" type="ORF">C9E89_002110</name>
</gene>
<name>A0A371YUS1_9GAMM</name>
<keyword evidence="1" id="KW-0812">Transmembrane</keyword>